<keyword evidence="4 8" id="KW-0547">Nucleotide-binding</keyword>
<evidence type="ECO:0000256" key="2">
    <source>
        <dbReference type="ARBA" id="ARBA00022629"/>
    </source>
</evidence>
<dbReference type="InterPro" id="IPR043129">
    <property type="entry name" value="ATPase_NBD"/>
</dbReference>
<evidence type="ECO:0000256" key="5">
    <source>
        <dbReference type="ARBA" id="ARBA00022777"/>
    </source>
</evidence>
<keyword evidence="7 8" id="KW-0119">Carbohydrate metabolism</keyword>
<feature type="domain" description="Carbohydrate kinase FGGY C-terminal" evidence="12">
    <location>
        <begin position="249"/>
        <end position="435"/>
    </location>
</feature>
<comment type="caution">
    <text evidence="13">The sequence shown here is derived from an EMBL/GenBank/DDBJ whole genome shotgun (WGS) entry which is preliminary data.</text>
</comment>
<dbReference type="PANTHER" id="PTHR43095">
    <property type="entry name" value="SUGAR KINASE"/>
    <property type="match status" value="1"/>
</dbReference>
<dbReference type="Pfam" id="PF00370">
    <property type="entry name" value="FGGY_N"/>
    <property type="match status" value="1"/>
</dbReference>
<feature type="active site" description="Proton acceptor" evidence="8">
    <location>
        <position position="232"/>
    </location>
</feature>
<keyword evidence="14" id="KW-1185">Reference proteome</keyword>
<dbReference type="PANTHER" id="PTHR43095:SF6">
    <property type="entry name" value="XYLULOSE KINASE"/>
    <property type="match status" value="1"/>
</dbReference>
<dbReference type="GO" id="GO:0004856">
    <property type="term" value="F:D-xylulokinase activity"/>
    <property type="evidence" value="ECO:0007669"/>
    <property type="project" value="UniProtKB-UniRule"/>
</dbReference>
<feature type="domain" description="Carbohydrate kinase FGGY N-terminal" evidence="11">
    <location>
        <begin position="1"/>
        <end position="239"/>
    </location>
</feature>
<dbReference type="GO" id="GO:0005998">
    <property type="term" value="P:xylulose catabolic process"/>
    <property type="evidence" value="ECO:0007669"/>
    <property type="project" value="UniProtKB-UniRule"/>
</dbReference>
<dbReference type="EMBL" id="JAASRM010000001">
    <property type="protein sequence ID" value="NIK88447.1"/>
    <property type="molecule type" value="Genomic_DNA"/>
</dbReference>
<evidence type="ECO:0000259" key="12">
    <source>
        <dbReference type="Pfam" id="PF02782"/>
    </source>
</evidence>
<dbReference type="HAMAP" id="MF_02220">
    <property type="entry name" value="XylB"/>
    <property type="match status" value="1"/>
</dbReference>
<evidence type="ECO:0000256" key="10">
    <source>
        <dbReference type="RuleBase" id="RU364073"/>
    </source>
</evidence>
<dbReference type="InterPro" id="IPR006000">
    <property type="entry name" value="Xylulokinase"/>
</dbReference>
<evidence type="ECO:0000256" key="4">
    <source>
        <dbReference type="ARBA" id="ARBA00022741"/>
    </source>
</evidence>
<name>A0A846MZT3_9PROT</name>
<feature type="site" description="Important for activity" evidence="8">
    <location>
        <position position="6"/>
    </location>
</feature>
<evidence type="ECO:0000256" key="1">
    <source>
        <dbReference type="ARBA" id="ARBA00009156"/>
    </source>
</evidence>
<dbReference type="PROSITE" id="PS00445">
    <property type="entry name" value="FGGY_KINASES_2"/>
    <property type="match status" value="1"/>
</dbReference>
<reference evidence="13 14" key="1">
    <citation type="submission" date="2020-03" db="EMBL/GenBank/DDBJ databases">
        <title>Genomic Encyclopedia of Type Strains, Phase IV (KMG-IV): sequencing the most valuable type-strain genomes for metagenomic binning, comparative biology and taxonomic classification.</title>
        <authorList>
            <person name="Goeker M."/>
        </authorList>
    </citation>
    <scope>NUCLEOTIDE SEQUENCE [LARGE SCALE GENOMIC DNA]</scope>
    <source>
        <strain evidence="13 14">DSM 19867</strain>
    </source>
</reference>
<keyword evidence="2 8" id="KW-0859">Xylose metabolism</keyword>
<dbReference type="GO" id="GO:0005524">
    <property type="term" value="F:ATP binding"/>
    <property type="evidence" value="ECO:0007669"/>
    <property type="project" value="UniProtKB-UniRule"/>
</dbReference>
<sequence length="486" mass="51621">MYLGIDIGTSSVKAVLMDEKGALVAQGSSPLTVERPHPLWSEQNPDAWWRATVAAVRALPERERQTVKGIGLSGQMHGATLLDAADKPLRPAILWNDGRSEAECAELEKNEPRSRAITGNIAMPGFTAPKLLWVKHHEPEIFAKTKTVLLPKDYVRLKLTGEKAGDMSDNAGTLWLDVAKRDWSDEMLAATGLTRDHMPKAVEGTAPTGKLTAEAAEELGLPQVVVAGGGGDNAASAVGVGVVAPGQAFLSLGTSGVLFVVNDKFRPNPEKAAHAFCHAIPGVWHQMAVILTAASAIDWVANLTGINDVVETVAGAERRGLRPQTPIFLPYLSGERTPHNDPYARGVFFGMGADTTQADLAYAVLEGVAFAFADGIDVLREAGSAINDTTVVGGAARLPFWGPMLASALDIPLTYREGGEVGGAFGAARLGLLAATGADPVEVCTAPKVSRVVEPVQQLKDQMAPRRALFVDLYKSLKPSFREFGR</sequence>
<evidence type="ECO:0000256" key="7">
    <source>
        <dbReference type="ARBA" id="ARBA00023277"/>
    </source>
</evidence>
<feature type="binding site" evidence="8">
    <location>
        <begin position="76"/>
        <end position="77"/>
    </location>
    <ligand>
        <name>substrate</name>
    </ligand>
</feature>
<dbReference type="Pfam" id="PF02782">
    <property type="entry name" value="FGGY_C"/>
    <property type="match status" value="1"/>
</dbReference>
<comment type="catalytic activity">
    <reaction evidence="8 10">
        <text>D-xylulose + ATP = D-xylulose 5-phosphate + ADP + H(+)</text>
        <dbReference type="Rhea" id="RHEA:10964"/>
        <dbReference type="ChEBI" id="CHEBI:15378"/>
        <dbReference type="ChEBI" id="CHEBI:17140"/>
        <dbReference type="ChEBI" id="CHEBI:30616"/>
        <dbReference type="ChEBI" id="CHEBI:57737"/>
        <dbReference type="ChEBI" id="CHEBI:456216"/>
        <dbReference type="EC" id="2.7.1.17"/>
    </reaction>
</comment>
<accession>A0A846MZT3</accession>
<dbReference type="InterPro" id="IPR050406">
    <property type="entry name" value="FGGY_Carb_Kinase"/>
</dbReference>
<dbReference type="RefSeq" id="WP_167082623.1">
    <property type="nucleotide sequence ID" value="NZ_BAAADC010000001.1"/>
</dbReference>
<evidence type="ECO:0000259" key="11">
    <source>
        <dbReference type="Pfam" id="PF00370"/>
    </source>
</evidence>
<keyword evidence="6 8" id="KW-0067">ATP-binding</keyword>
<dbReference type="GO" id="GO:0042732">
    <property type="term" value="P:D-xylose metabolic process"/>
    <property type="evidence" value="ECO:0007669"/>
    <property type="project" value="UniProtKB-KW"/>
</dbReference>
<dbReference type="Gene3D" id="3.30.420.40">
    <property type="match status" value="2"/>
</dbReference>
<dbReference type="EC" id="2.7.1.17" evidence="8 10"/>
<protein>
    <recommendedName>
        <fullName evidence="8 10">Xylulose kinase</fullName>
        <shortName evidence="8 10">Xylulokinase</shortName>
        <ecNumber evidence="8 10">2.7.1.17</ecNumber>
    </recommendedName>
</protein>
<dbReference type="InterPro" id="IPR018485">
    <property type="entry name" value="FGGY_C"/>
</dbReference>
<keyword evidence="3 8" id="KW-0808">Transferase</keyword>
<dbReference type="AlphaFoldDB" id="A0A846MZT3"/>
<dbReference type="Proteomes" id="UP000570514">
    <property type="component" value="Unassembled WGS sequence"/>
</dbReference>
<dbReference type="SUPFAM" id="SSF53067">
    <property type="entry name" value="Actin-like ATPase domain"/>
    <property type="match status" value="2"/>
</dbReference>
<dbReference type="InterPro" id="IPR000577">
    <property type="entry name" value="Carb_kinase_FGGY"/>
</dbReference>
<dbReference type="PIRSF" id="PIRSF000538">
    <property type="entry name" value="GlpK"/>
    <property type="match status" value="1"/>
</dbReference>
<evidence type="ECO:0000256" key="8">
    <source>
        <dbReference type="HAMAP-Rule" id="MF_02220"/>
    </source>
</evidence>
<evidence type="ECO:0000256" key="6">
    <source>
        <dbReference type="ARBA" id="ARBA00022840"/>
    </source>
</evidence>
<evidence type="ECO:0000256" key="3">
    <source>
        <dbReference type="ARBA" id="ARBA00022679"/>
    </source>
</evidence>
<proteinExistence type="inferred from homology"/>
<organism evidence="13 14">
    <name type="scientific">Rhizomicrobium palustre</name>
    <dbReference type="NCBI Taxonomy" id="189966"/>
    <lineage>
        <taxon>Bacteria</taxon>
        <taxon>Pseudomonadati</taxon>
        <taxon>Pseudomonadota</taxon>
        <taxon>Alphaproteobacteria</taxon>
        <taxon>Micropepsales</taxon>
        <taxon>Micropepsaceae</taxon>
        <taxon>Rhizomicrobium</taxon>
    </lineage>
</organism>
<dbReference type="CDD" id="cd07808">
    <property type="entry name" value="ASKHA_NBD_FGGY_EcXK-like"/>
    <property type="match status" value="1"/>
</dbReference>
<comment type="function">
    <text evidence="8">Catalyzes the phosphorylation of D-xylulose to D-xylulose 5-phosphate.</text>
</comment>
<dbReference type="NCBIfam" id="TIGR01312">
    <property type="entry name" value="XylB"/>
    <property type="match status" value="1"/>
</dbReference>
<dbReference type="InterPro" id="IPR018484">
    <property type="entry name" value="FGGY_N"/>
</dbReference>
<evidence type="ECO:0000313" key="14">
    <source>
        <dbReference type="Proteomes" id="UP000570514"/>
    </source>
</evidence>
<evidence type="ECO:0000256" key="9">
    <source>
        <dbReference type="RuleBase" id="RU003733"/>
    </source>
</evidence>
<comment type="similarity">
    <text evidence="1 8 9">Belongs to the FGGY kinase family.</text>
</comment>
<dbReference type="InterPro" id="IPR018483">
    <property type="entry name" value="Carb_kinase_FGGY_CS"/>
</dbReference>
<gene>
    <name evidence="8 10" type="primary">xylB</name>
    <name evidence="13" type="ORF">FHS83_001765</name>
</gene>
<evidence type="ECO:0000313" key="13">
    <source>
        <dbReference type="EMBL" id="NIK88447.1"/>
    </source>
</evidence>
<keyword evidence="5 8" id="KW-0418">Kinase</keyword>